<dbReference type="Proteomes" id="UP000266841">
    <property type="component" value="Unassembled WGS sequence"/>
</dbReference>
<feature type="region of interest" description="Disordered" evidence="2">
    <location>
        <begin position="151"/>
        <end position="212"/>
    </location>
</feature>
<sequence>MMMEQAKPAARQEPPAPVAEGVTPQRQTIPPNATAEERVQDLERRLNDLGGGSGISTLPAADKAAPTAAPTTGKSNPLLAAQERARLAEQKEKEARAAAEAELQRKKELEEQARLQAAEEERIRKAQSALRSVAGRALEDKQHEIMRQLEGRPPASEQQQIEQPAATPGIPIMKSMDPPPPSFDSMQFPPPPASATDHEMKGHGMNSRRLSQQPPSFDVVEKQFMAPQTPVEHTVNIQPPAASEATAPQLTPTAPPMDADHLQGIMPVEAPPLSHAHQADLPPPPSFDVFEQQMQQTSTYTSQPPAAADDDGIFELDFEGNPISPEQRQAMLEEQRQLYESIMKEKAANDSAIAQASADAFDQRSSSAAVQAIDEHKDSIGQNIGETSNSASADADDQNERQASRRLVKIGNNQTVALHGQERTKKAIKEGTAILVQCVNCQNWMQVTDTATLMFCPVCQVVSPVIKQNDVLTKEEAIQLTMDRKLAEKLQQEAYAEREAATNEDQVERGYLERLGSGVADATDSVWKSISGLVSYGVTSEQSPRAAGQSAERGELAVTRPPGAAPSSTYPGHRARINDSQSAPRNEETRGLLSPVVVDGNEANLPAGRVAESKPLFSCFMDSVNSAAGAVWSSDADEAGNVHGVDSTSLLMTNAGRGVGEGAGDYTALPDEERG</sequence>
<proteinExistence type="predicted"/>
<keyword evidence="1" id="KW-0175">Coiled coil</keyword>
<protein>
    <submittedName>
        <fullName evidence="3">Uncharacterized protein</fullName>
    </submittedName>
</protein>
<feature type="region of interest" description="Disordered" evidence="2">
    <location>
        <begin position="1"/>
        <end position="78"/>
    </location>
</feature>
<dbReference type="AlphaFoldDB" id="K0T1X5"/>
<dbReference type="eggNOG" id="ENOG502T6ZK">
    <property type="taxonomic scope" value="Eukaryota"/>
</dbReference>
<comment type="caution">
    <text evidence="3">The sequence shown here is derived from an EMBL/GenBank/DDBJ whole genome shotgun (WGS) entry which is preliminary data.</text>
</comment>
<name>K0T1X5_THAOC</name>
<evidence type="ECO:0000313" key="3">
    <source>
        <dbReference type="EMBL" id="EJK71154.1"/>
    </source>
</evidence>
<feature type="coiled-coil region" evidence="1">
    <location>
        <begin position="78"/>
        <end position="129"/>
    </location>
</feature>
<feature type="compositionally biased region" description="Polar residues" evidence="2">
    <location>
        <begin position="380"/>
        <end position="392"/>
    </location>
</feature>
<evidence type="ECO:0000256" key="2">
    <source>
        <dbReference type="SAM" id="MobiDB-lite"/>
    </source>
</evidence>
<accession>K0T1X5</accession>
<feature type="compositionally biased region" description="Pro residues" evidence="2">
    <location>
        <begin position="177"/>
        <end position="193"/>
    </location>
</feature>
<dbReference type="OrthoDB" id="49480at2759"/>
<feature type="compositionally biased region" description="Basic and acidic residues" evidence="2">
    <location>
        <begin position="35"/>
        <end position="47"/>
    </location>
</feature>
<feature type="region of interest" description="Disordered" evidence="2">
    <location>
        <begin position="655"/>
        <end position="675"/>
    </location>
</feature>
<organism evidence="3 4">
    <name type="scientific">Thalassiosira oceanica</name>
    <name type="common">Marine diatom</name>
    <dbReference type="NCBI Taxonomy" id="159749"/>
    <lineage>
        <taxon>Eukaryota</taxon>
        <taxon>Sar</taxon>
        <taxon>Stramenopiles</taxon>
        <taxon>Ochrophyta</taxon>
        <taxon>Bacillariophyta</taxon>
        <taxon>Coscinodiscophyceae</taxon>
        <taxon>Thalassiosirophycidae</taxon>
        <taxon>Thalassiosirales</taxon>
        <taxon>Thalassiosiraceae</taxon>
        <taxon>Thalassiosira</taxon>
    </lineage>
</organism>
<gene>
    <name evidence="3" type="ORF">THAOC_07430</name>
</gene>
<feature type="region of interest" description="Disordered" evidence="2">
    <location>
        <begin position="379"/>
        <end position="402"/>
    </location>
</feature>
<reference evidence="3 4" key="1">
    <citation type="journal article" date="2012" name="Genome Biol.">
        <title>Genome and low-iron response of an oceanic diatom adapted to chronic iron limitation.</title>
        <authorList>
            <person name="Lommer M."/>
            <person name="Specht M."/>
            <person name="Roy A.S."/>
            <person name="Kraemer L."/>
            <person name="Andreson R."/>
            <person name="Gutowska M.A."/>
            <person name="Wolf J."/>
            <person name="Bergner S.V."/>
            <person name="Schilhabel M.B."/>
            <person name="Klostermeier U.C."/>
            <person name="Beiko R.G."/>
            <person name="Rosenstiel P."/>
            <person name="Hippler M."/>
            <person name="Laroche J."/>
        </authorList>
    </citation>
    <scope>NUCLEOTIDE SEQUENCE [LARGE SCALE GENOMIC DNA]</scope>
    <source>
        <strain evidence="3 4">CCMP1005</strain>
    </source>
</reference>
<dbReference type="EMBL" id="AGNL01007573">
    <property type="protein sequence ID" value="EJK71154.1"/>
    <property type="molecule type" value="Genomic_DNA"/>
</dbReference>
<feature type="compositionally biased region" description="Low complexity" evidence="2">
    <location>
        <begin position="59"/>
        <end position="78"/>
    </location>
</feature>
<evidence type="ECO:0000313" key="4">
    <source>
        <dbReference type="Proteomes" id="UP000266841"/>
    </source>
</evidence>
<evidence type="ECO:0000256" key="1">
    <source>
        <dbReference type="SAM" id="Coils"/>
    </source>
</evidence>
<keyword evidence="4" id="KW-1185">Reference proteome</keyword>
<feature type="region of interest" description="Disordered" evidence="2">
    <location>
        <begin position="541"/>
        <end position="592"/>
    </location>
</feature>